<dbReference type="PROSITE" id="PS50835">
    <property type="entry name" value="IG_LIKE"/>
    <property type="match status" value="1"/>
</dbReference>
<dbReference type="SUPFAM" id="SSF48726">
    <property type="entry name" value="Immunoglobulin"/>
    <property type="match status" value="1"/>
</dbReference>
<feature type="signal peptide" evidence="2">
    <location>
        <begin position="1"/>
        <end position="22"/>
    </location>
</feature>
<name>A0A667YLT2_9TELE</name>
<feature type="transmembrane region" description="Helical" evidence="1">
    <location>
        <begin position="150"/>
        <end position="178"/>
    </location>
</feature>
<reference evidence="4" key="2">
    <citation type="submission" date="2025-08" db="UniProtKB">
        <authorList>
            <consortium name="Ensembl"/>
        </authorList>
    </citation>
    <scope>IDENTIFICATION</scope>
</reference>
<dbReference type="InParanoid" id="A0A667YLT2"/>
<protein>
    <recommendedName>
        <fullName evidence="3">Ig-like domain-containing protein</fullName>
    </recommendedName>
</protein>
<dbReference type="Pfam" id="PF07686">
    <property type="entry name" value="V-set"/>
    <property type="match status" value="1"/>
</dbReference>
<dbReference type="Ensembl" id="ENSMMDT00005025343.1">
    <property type="protein sequence ID" value="ENSMMDP00005024814.1"/>
    <property type="gene ID" value="ENSMMDG00005011909.1"/>
</dbReference>
<dbReference type="Proteomes" id="UP000472263">
    <property type="component" value="Chromosome 7"/>
</dbReference>
<keyword evidence="1" id="KW-0812">Transmembrane</keyword>
<keyword evidence="1" id="KW-0472">Membrane</keyword>
<reference evidence="4" key="1">
    <citation type="submission" date="2019-06" db="EMBL/GenBank/DDBJ databases">
        <authorList>
            <consortium name="Wellcome Sanger Institute Data Sharing"/>
        </authorList>
    </citation>
    <scope>NUCLEOTIDE SEQUENCE [LARGE SCALE GENOMIC DNA]</scope>
</reference>
<keyword evidence="1" id="KW-1133">Transmembrane helix</keyword>
<evidence type="ECO:0000259" key="3">
    <source>
        <dbReference type="PROSITE" id="PS50835"/>
    </source>
</evidence>
<dbReference type="InterPro" id="IPR007110">
    <property type="entry name" value="Ig-like_dom"/>
</dbReference>
<accession>A0A667YLT2</accession>
<dbReference type="PANTHER" id="PTHR15193">
    <property type="entry name" value="CD83 ANTIGEN"/>
    <property type="match status" value="1"/>
</dbReference>
<dbReference type="GeneTree" id="ENSGT00990000204979"/>
<evidence type="ECO:0000256" key="2">
    <source>
        <dbReference type="SAM" id="SignalP"/>
    </source>
</evidence>
<dbReference type="PANTHER" id="PTHR15193:SF2">
    <property type="match status" value="1"/>
</dbReference>
<organism evidence="4 5">
    <name type="scientific">Myripristis murdjan</name>
    <name type="common">pinecone soldierfish</name>
    <dbReference type="NCBI Taxonomy" id="586833"/>
    <lineage>
        <taxon>Eukaryota</taxon>
        <taxon>Metazoa</taxon>
        <taxon>Chordata</taxon>
        <taxon>Craniata</taxon>
        <taxon>Vertebrata</taxon>
        <taxon>Euteleostomi</taxon>
        <taxon>Actinopterygii</taxon>
        <taxon>Neopterygii</taxon>
        <taxon>Teleostei</taxon>
        <taxon>Neoteleostei</taxon>
        <taxon>Acanthomorphata</taxon>
        <taxon>Holocentriformes</taxon>
        <taxon>Holocentridae</taxon>
        <taxon>Myripristis</taxon>
    </lineage>
</organism>
<evidence type="ECO:0000256" key="1">
    <source>
        <dbReference type="SAM" id="Phobius"/>
    </source>
</evidence>
<dbReference type="AlphaFoldDB" id="A0A667YLT2"/>
<dbReference type="SMART" id="SM00409">
    <property type="entry name" value="IG"/>
    <property type="match status" value="1"/>
</dbReference>
<proteinExistence type="predicted"/>
<dbReference type="InterPro" id="IPR013783">
    <property type="entry name" value="Ig-like_fold"/>
</dbReference>
<feature type="domain" description="Ig-like" evidence="3">
    <location>
        <begin position="18"/>
        <end position="113"/>
    </location>
</feature>
<dbReference type="InterPro" id="IPR013106">
    <property type="entry name" value="Ig_V-set"/>
</dbReference>
<dbReference type="InterPro" id="IPR036179">
    <property type="entry name" value="Ig-like_dom_sf"/>
</dbReference>
<keyword evidence="2" id="KW-0732">Signal</keyword>
<keyword evidence="5" id="KW-1185">Reference proteome</keyword>
<dbReference type="Gene3D" id="2.60.40.10">
    <property type="entry name" value="Immunoglobulins"/>
    <property type="match status" value="1"/>
</dbReference>
<evidence type="ECO:0000313" key="5">
    <source>
        <dbReference type="Proteomes" id="UP000472263"/>
    </source>
</evidence>
<feature type="chain" id="PRO_5025602169" description="Ig-like domain-containing protein" evidence="2">
    <location>
        <begin position="23"/>
        <end position="190"/>
    </location>
</feature>
<reference evidence="4" key="3">
    <citation type="submission" date="2025-09" db="UniProtKB">
        <authorList>
            <consortium name="Ensembl"/>
        </authorList>
    </citation>
    <scope>IDENTIFICATION</scope>
</reference>
<sequence>NGAVVCVSQLLLVCSVAPSVIQLQADCSSDVTLPCPGINTNFRSVTWYKLGNSSVGIVRHSAGQTRPYNFSRTASFGEEYGLFLPRIRPEDSGMYECAIGANVGGKNSNSKINLTVEECVSQVYLTAVTDTPGVTNANLTCSLTVKDLPVMWSIVGYLVLGLGKIILSLISAGVVRVIQINRSRRKQRRW</sequence>
<dbReference type="InterPro" id="IPR003599">
    <property type="entry name" value="Ig_sub"/>
</dbReference>
<evidence type="ECO:0000313" key="4">
    <source>
        <dbReference type="Ensembl" id="ENSMMDP00005024814.1"/>
    </source>
</evidence>